<dbReference type="EMBL" id="LESJ01000005">
    <property type="protein sequence ID" value="RBT68641.1"/>
    <property type="molecule type" value="Genomic_DNA"/>
</dbReference>
<gene>
    <name evidence="2" type="ORF">EB03_01110</name>
    <name evidence="1" type="ORF">EB03_01776</name>
</gene>
<proteinExistence type="predicted"/>
<dbReference type="Proteomes" id="UP000253498">
    <property type="component" value="Unassembled WGS sequence"/>
</dbReference>
<name>A0AB37IBS0_ENTHR</name>
<dbReference type="RefSeq" id="WP_162787301.1">
    <property type="nucleotide sequence ID" value="NZ_KZ846572.1"/>
</dbReference>
<evidence type="ECO:0000313" key="3">
    <source>
        <dbReference type="Proteomes" id="UP000253498"/>
    </source>
</evidence>
<dbReference type="EMBL" id="LESJ01000004">
    <property type="protein sequence ID" value="RBT69440.1"/>
    <property type="molecule type" value="Genomic_DNA"/>
</dbReference>
<reference evidence="2 3" key="1">
    <citation type="submission" date="2015-06" db="EMBL/GenBank/DDBJ databases">
        <title>The Genome Sequence of Enterococcus hirae 88EA1.</title>
        <authorList>
            <consortium name="The Broad Institute Genomics Platform"/>
            <consortium name="The Broad Institute Genome Sequencing Center for Infectious Disease"/>
            <person name="Earl A.M."/>
            <person name="Van Tyne D."/>
            <person name="Lebreton F."/>
            <person name="Saavedra J.T."/>
            <person name="Gilmore M.S."/>
            <person name="Manson McGuire A."/>
            <person name="Clock S."/>
            <person name="Crupain M."/>
            <person name="Rangan U."/>
            <person name="Young S."/>
            <person name="Abouelleil A."/>
            <person name="Cao P."/>
            <person name="Chapman S.B."/>
            <person name="Griggs A."/>
            <person name="Priest M."/>
            <person name="Shea T."/>
            <person name="Wortman J."/>
            <person name="Nusbaum C."/>
            <person name="Birren B."/>
        </authorList>
    </citation>
    <scope>NUCLEOTIDE SEQUENCE [LARGE SCALE GENOMIC DNA]</scope>
    <source>
        <strain evidence="2 3">88EA1</strain>
    </source>
</reference>
<evidence type="ECO:0000313" key="2">
    <source>
        <dbReference type="EMBL" id="RBT69440.1"/>
    </source>
</evidence>
<protein>
    <submittedName>
        <fullName evidence="2">Uncharacterized protein</fullName>
    </submittedName>
</protein>
<sequence>MSDIVQLKENGVPKYLKTHFRAIDGAEALVQTSGNQSVDGFKNFLQTPTVNDTPVALDRFVSKTVKTTNTTDFTNESSVRFERCGRSVVANFAITNKSSNFGGWKNLMAFPKGYTPTSLKDWGGTLANKTNRNPALSVYANASGIAVMVSTTNLPENQECSGTVSYFTNDAWPN</sequence>
<organism evidence="2 3">
    <name type="scientific">Enterococcus hirae</name>
    <dbReference type="NCBI Taxonomy" id="1354"/>
    <lineage>
        <taxon>Bacteria</taxon>
        <taxon>Bacillati</taxon>
        <taxon>Bacillota</taxon>
        <taxon>Bacilli</taxon>
        <taxon>Lactobacillales</taxon>
        <taxon>Enterococcaceae</taxon>
        <taxon>Enterococcus</taxon>
    </lineage>
</organism>
<comment type="caution">
    <text evidence="2">The sequence shown here is derived from an EMBL/GenBank/DDBJ whole genome shotgun (WGS) entry which is preliminary data.</text>
</comment>
<dbReference type="AlphaFoldDB" id="A0AB37IBS0"/>
<evidence type="ECO:0000313" key="1">
    <source>
        <dbReference type="EMBL" id="RBT68641.1"/>
    </source>
</evidence>
<accession>A0AB37IBS0</accession>